<feature type="domain" description="C2H2-type" evidence="6">
    <location>
        <begin position="45"/>
        <end position="74"/>
    </location>
</feature>
<proteinExistence type="predicted"/>
<feature type="domain" description="C2H2-type" evidence="6">
    <location>
        <begin position="15"/>
        <end position="44"/>
    </location>
</feature>
<reference evidence="7" key="1">
    <citation type="submission" date="2021-01" db="EMBL/GenBank/DDBJ databases">
        <authorList>
            <person name="Corre E."/>
            <person name="Pelletier E."/>
            <person name="Niang G."/>
            <person name="Scheremetjew M."/>
            <person name="Finn R."/>
            <person name="Kale V."/>
            <person name="Holt S."/>
            <person name="Cochrane G."/>
            <person name="Meng A."/>
            <person name="Brown T."/>
            <person name="Cohen L."/>
        </authorList>
    </citation>
    <scope>NUCLEOTIDE SEQUENCE</scope>
    <source>
        <strain evidence="7">UTEX LB 2760</strain>
    </source>
</reference>
<dbReference type="InterPro" id="IPR013087">
    <property type="entry name" value="Znf_C2H2_type"/>
</dbReference>
<sequence length="183" mass="20752">MTEIKTVVRNGKKSFVCPFIGCTKESSRKFNIQAHMRVHTKAKPYACMRPNCGMSFKWRSSLVNHEKYHASGEWAASEEECESDEQRETVTEKIEPILSGVSSVVEQDDTLRRILSSSSEMSESSDFNDIGEDNRFYLSIEVLGGGGTPSDVDVSGLIKCQRLDCRKLFNSREYLEAHMREHS</sequence>
<evidence type="ECO:0000256" key="5">
    <source>
        <dbReference type="PROSITE-ProRule" id="PRU00042"/>
    </source>
</evidence>
<dbReference type="PROSITE" id="PS00028">
    <property type="entry name" value="ZINC_FINGER_C2H2_1"/>
    <property type="match status" value="2"/>
</dbReference>
<keyword evidence="2" id="KW-0677">Repeat</keyword>
<accession>A0A7S0BM46</accession>
<dbReference type="SUPFAM" id="SSF57667">
    <property type="entry name" value="beta-beta-alpha zinc fingers"/>
    <property type="match status" value="1"/>
</dbReference>
<evidence type="ECO:0000313" key="7">
    <source>
        <dbReference type="EMBL" id="CAD8397081.1"/>
    </source>
</evidence>
<dbReference type="GO" id="GO:0045944">
    <property type="term" value="P:positive regulation of transcription by RNA polymerase II"/>
    <property type="evidence" value="ECO:0007669"/>
    <property type="project" value="UniProtKB-ARBA"/>
</dbReference>
<dbReference type="PROSITE" id="PS50157">
    <property type="entry name" value="ZINC_FINGER_C2H2_2"/>
    <property type="match status" value="3"/>
</dbReference>
<evidence type="ECO:0000259" key="6">
    <source>
        <dbReference type="PROSITE" id="PS50157"/>
    </source>
</evidence>
<protein>
    <recommendedName>
        <fullName evidence="6">C2H2-type domain-containing protein</fullName>
    </recommendedName>
</protein>
<gene>
    <name evidence="7" type="ORF">RMAR0315_LOCUS7069</name>
</gene>
<dbReference type="Pfam" id="PF00096">
    <property type="entry name" value="zf-C2H2"/>
    <property type="match status" value="2"/>
</dbReference>
<organism evidence="7">
    <name type="scientific">Rhodosorus marinus</name>
    <dbReference type="NCBI Taxonomy" id="101924"/>
    <lineage>
        <taxon>Eukaryota</taxon>
        <taxon>Rhodophyta</taxon>
        <taxon>Stylonematophyceae</taxon>
        <taxon>Stylonematales</taxon>
        <taxon>Stylonemataceae</taxon>
        <taxon>Rhodosorus</taxon>
    </lineage>
</organism>
<dbReference type="PANTHER" id="PTHR19818">
    <property type="entry name" value="ZINC FINGER PROTEIN ZIC AND GLI"/>
    <property type="match status" value="1"/>
</dbReference>
<dbReference type="EMBL" id="HBEK01012893">
    <property type="protein sequence ID" value="CAD8397081.1"/>
    <property type="molecule type" value="Transcribed_RNA"/>
</dbReference>
<dbReference type="PANTHER" id="PTHR19818:SF139">
    <property type="entry name" value="PAIR-RULE PROTEIN ODD-PAIRED"/>
    <property type="match status" value="1"/>
</dbReference>
<keyword evidence="1" id="KW-0479">Metal-binding</keyword>
<evidence type="ECO:0000256" key="1">
    <source>
        <dbReference type="ARBA" id="ARBA00022723"/>
    </source>
</evidence>
<keyword evidence="3 5" id="KW-0863">Zinc-finger</keyword>
<dbReference type="GO" id="GO:0005634">
    <property type="term" value="C:nucleus"/>
    <property type="evidence" value="ECO:0007669"/>
    <property type="project" value="UniProtKB-ARBA"/>
</dbReference>
<dbReference type="GO" id="GO:0000981">
    <property type="term" value="F:DNA-binding transcription factor activity, RNA polymerase II-specific"/>
    <property type="evidence" value="ECO:0007669"/>
    <property type="project" value="TreeGrafter"/>
</dbReference>
<evidence type="ECO:0000256" key="3">
    <source>
        <dbReference type="ARBA" id="ARBA00022771"/>
    </source>
</evidence>
<dbReference type="SMART" id="SM00355">
    <property type="entry name" value="ZnF_C2H2"/>
    <property type="match status" value="3"/>
</dbReference>
<keyword evidence="4" id="KW-0862">Zinc</keyword>
<dbReference type="InterPro" id="IPR036236">
    <property type="entry name" value="Znf_C2H2_sf"/>
</dbReference>
<dbReference type="GO" id="GO:0008270">
    <property type="term" value="F:zinc ion binding"/>
    <property type="evidence" value="ECO:0007669"/>
    <property type="project" value="UniProtKB-KW"/>
</dbReference>
<dbReference type="Gene3D" id="3.30.160.60">
    <property type="entry name" value="Classic Zinc Finger"/>
    <property type="match status" value="2"/>
</dbReference>
<evidence type="ECO:0000256" key="4">
    <source>
        <dbReference type="ARBA" id="ARBA00022833"/>
    </source>
</evidence>
<name>A0A7S0BM46_9RHOD</name>
<evidence type="ECO:0000256" key="2">
    <source>
        <dbReference type="ARBA" id="ARBA00022737"/>
    </source>
</evidence>
<feature type="domain" description="C2H2-type" evidence="6">
    <location>
        <begin position="158"/>
        <end position="183"/>
    </location>
</feature>
<dbReference type="GO" id="GO:0000978">
    <property type="term" value="F:RNA polymerase II cis-regulatory region sequence-specific DNA binding"/>
    <property type="evidence" value="ECO:0007669"/>
    <property type="project" value="TreeGrafter"/>
</dbReference>
<dbReference type="AlphaFoldDB" id="A0A7S0BM46"/>
<dbReference type="InterPro" id="IPR050329">
    <property type="entry name" value="GLI_C2H2-zinc-finger"/>
</dbReference>